<dbReference type="STRING" id="670155.SAMN04488001_1967"/>
<name>A0A1H2XG71_9RHOB</name>
<dbReference type="AlphaFoldDB" id="A0A1H2XG71"/>
<evidence type="ECO:0000313" key="1">
    <source>
        <dbReference type="EMBL" id="SDW91718.1"/>
    </source>
</evidence>
<dbReference type="RefSeq" id="WP_089946752.1">
    <property type="nucleotide sequence ID" value="NZ_FNOI01000003.1"/>
</dbReference>
<proteinExistence type="predicted"/>
<sequence>MNEEQLITADLTEEETKQLNAKLEKVKEISKEIGAKVTAMSFKGKIKTLLKSLTEVSGMRYAYGINIDAILAGTAAMETLAKKVHKMTMSQLAMVFKIASDAIAAGTQALIILDRAEKEISLTGNDRRAKLIQIMTAKFAIRDFIQAARKLQTAVKNELSANRNGKTIKDLPQLPKDLEDIISSGTAGPIRDILDEKEI</sequence>
<organism evidence="1 2">
    <name type="scientific">Litoreibacter albidus</name>
    <dbReference type="NCBI Taxonomy" id="670155"/>
    <lineage>
        <taxon>Bacteria</taxon>
        <taxon>Pseudomonadati</taxon>
        <taxon>Pseudomonadota</taxon>
        <taxon>Alphaproteobacteria</taxon>
        <taxon>Rhodobacterales</taxon>
        <taxon>Roseobacteraceae</taxon>
        <taxon>Litoreibacter</taxon>
    </lineage>
</organism>
<dbReference type="EMBL" id="FNOI01000003">
    <property type="protein sequence ID" value="SDW91718.1"/>
    <property type="molecule type" value="Genomic_DNA"/>
</dbReference>
<protein>
    <submittedName>
        <fullName evidence="1">Uncharacterized protein</fullName>
    </submittedName>
</protein>
<accession>A0A1H2XG71</accession>
<dbReference type="Proteomes" id="UP000199441">
    <property type="component" value="Unassembled WGS sequence"/>
</dbReference>
<gene>
    <name evidence="1" type="ORF">SAMN04488001_1967</name>
</gene>
<reference evidence="2" key="1">
    <citation type="submission" date="2016-10" db="EMBL/GenBank/DDBJ databases">
        <authorList>
            <person name="Varghese N."/>
            <person name="Submissions S."/>
        </authorList>
    </citation>
    <scope>NUCLEOTIDE SEQUENCE [LARGE SCALE GENOMIC DNA]</scope>
    <source>
        <strain evidence="2">DSM 26922</strain>
    </source>
</reference>
<evidence type="ECO:0000313" key="2">
    <source>
        <dbReference type="Proteomes" id="UP000199441"/>
    </source>
</evidence>
<keyword evidence="2" id="KW-1185">Reference proteome</keyword>